<dbReference type="GO" id="GO:0110154">
    <property type="term" value="P:RNA decapping"/>
    <property type="evidence" value="ECO:0007669"/>
    <property type="project" value="TreeGrafter"/>
</dbReference>
<dbReference type="InterPro" id="IPR029052">
    <property type="entry name" value="Metallo-depent_PP-like"/>
</dbReference>
<dbReference type="PANTHER" id="PTHR42850:SF4">
    <property type="entry name" value="ZINC-DEPENDENT ENDOPOLYPHOSPHATASE"/>
    <property type="match status" value="1"/>
</dbReference>
<dbReference type="Proteomes" id="UP000238205">
    <property type="component" value="Unassembled WGS sequence"/>
</dbReference>
<dbReference type="GO" id="GO:0016791">
    <property type="term" value="F:phosphatase activity"/>
    <property type="evidence" value="ECO:0007669"/>
    <property type="project" value="TreeGrafter"/>
</dbReference>
<dbReference type="OrthoDB" id="384253at2"/>
<organism evidence="2 3">
    <name type="scientific">Alkalibacterium olivapovliticus</name>
    <dbReference type="NCBI Taxonomy" id="99907"/>
    <lineage>
        <taxon>Bacteria</taxon>
        <taxon>Bacillati</taxon>
        <taxon>Bacillota</taxon>
        <taxon>Bacilli</taxon>
        <taxon>Lactobacillales</taxon>
        <taxon>Carnobacteriaceae</taxon>
        <taxon>Alkalibacterium</taxon>
    </lineage>
</organism>
<evidence type="ECO:0000313" key="3">
    <source>
        <dbReference type="Proteomes" id="UP000238205"/>
    </source>
</evidence>
<feature type="domain" description="Calcineurin-like phosphoesterase" evidence="1">
    <location>
        <begin position="5"/>
        <end position="186"/>
    </location>
</feature>
<dbReference type="InterPro" id="IPR004843">
    <property type="entry name" value="Calcineurin-like_PHP"/>
</dbReference>
<reference evidence="2 3" key="1">
    <citation type="submission" date="2018-03" db="EMBL/GenBank/DDBJ databases">
        <title>Genomic Encyclopedia of Archaeal and Bacterial Type Strains, Phase II (KMG-II): from individual species to whole genera.</title>
        <authorList>
            <person name="Goeker M."/>
        </authorList>
    </citation>
    <scope>NUCLEOTIDE SEQUENCE [LARGE SCALE GENOMIC DNA]</scope>
    <source>
        <strain evidence="2 3">DSM 13175</strain>
    </source>
</reference>
<protein>
    <submittedName>
        <fullName evidence="2">Serine/threonine protein phosphatase 1</fullName>
    </submittedName>
</protein>
<dbReference type="EMBL" id="PVTO01000004">
    <property type="protein sequence ID" value="PRY83530.1"/>
    <property type="molecule type" value="Genomic_DNA"/>
</dbReference>
<dbReference type="GO" id="GO:0008803">
    <property type="term" value="F:bis(5'-nucleosyl)-tetraphosphatase (symmetrical) activity"/>
    <property type="evidence" value="ECO:0007669"/>
    <property type="project" value="TreeGrafter"/>
</dbReference>
<dbReference type="RefSeq" id="WP_106191555.1">
    <property type="nucleotide sequence ID" value="NZ_PVTO01000004.1"/>
</dbReference>
<comment type="caution">
    <text evidence="2">The sequence shown here is derived from an EMBL/GenBank/DDBJ whole genome shotgun (WGS) entry which is preliminary data.</text>
</comment>
<dbReference type="AlphaFoldDB" id="A0A2T0WA03"/>
<sequence length="247" mass="28238">MKVQVFVVGDIHGEYQMFKKILDYWDEQKQQLILLGDLGDRGEDPKACFELAKTLVEDKGAICLKGNHEDMLLDFLNRPQHTASLYEMNGGMVTIQSFLDMKEGNYDVVELSASVQSNYTWLKPFIESLPLNYEWEDYVFVHAGVDLTKADWRETSDRDYVWIREGFYDQPNHTDKTIVFGHTVTSMLHDKQTNSDIWESGDGKIGLDGGAVYGGTLHGVVFDKNGIVDQYKVKNKEYGFGHLFGRD</sequence>
<keyword evidence="3" id="KW-1185">Reference proteome</keyword>
<gene>
    <name evidence="2" type="ORF">CLV38_104136</name>
</gene>
<dbReference type="PANTHER" id="PTHR42850">
    <property type="entry name" value="METALLOPHOSPHOESTERASE"/>
    <property type="match status" value="1"/>
</dbReference>
<evidence type="ECO:0000259" key="1">
    <source>
        <dbReference type="Pfam" id="PF00149"/>
    </source>
</evidence>
<proteinExistence type="predicted"/>
<name>A0A2T0WA03_9LACT</name>
<dbReference type="Pfam" id="PF00149">
    <property type="entry name" value="Metallophos"/>
    <property type="match status" value="1"/>
</dbReference>
<accession>A0A2T0WA03</accession>
<evidence type="ECO:0000313" key="2">
    <source>
        <dbReference type="EMBL" id="PRY83530.1"/>
    </source>
</evidence>
<dbReference type="SUPFAM" id="SSF56300">
    <property type="entry name" value="Metallo-dependent phosphatases"/>
    <property type="match status" value="1"/>
</dbReference>
<dbReference type="GO" id="GO:0005737">
    <property type="term" value="C:cytoplasm"/>
    <property type="evidence" value="ECO:0007669"/>
    <property type="project" value="TreeGrafter"/>
</dbReference>
<dbReference type="InterPro" id="IPR050126">
    <property type="entry name" value="Ap4A_hydrolase"/>
</dbReference>
<dbReference type="Gene3D" id="3.60.21.10">
    <property type="match status" value="1"/>
</dbReference>